<dbReference type="Proteomes" id="UP001595748">
    <property type="component" value="Unassembled WGS sequence"/>
</dbReference>
<evidence type="ECO:0000313" key="3">
    <source>
        <dbReference type="Proteomes" id="UP001595748"/>
    </source>
</evidence>
<feature type="chain" id="PRO_5045534394" description="Lipoprotein" evidence="1">
    <location>
        <begin position="21"/>
        <end position="459"/>
    </location>
</feature>
<keyword evidence="3" id="KW-1185">Reference proteome</keyword>
<keyword evidence="1" id="KW-0732">Signal</keyword>
<reference evidence="3" key="1">
    <citation type="journal article" date="2019" name="Int. J. Syst. Evol. Microbiol.">
        <title>The Global Catalogue of Microorganisms (GCM) 10K type strain sequencing project: providing services to taxonomists for standard genome sequencing and annotation.</title>
        <authorList>
            <consortium name="The Broad Institute Genomics Platform"/>
            <consortium name="The Broad Institute Genome Sequencing Center for Infectious Disease"/>
            <person name="Wu L."/>
            <person name="Ma J."/>
        </authorList>
    </citation>
    <scope>NUCLEOTIDE SEQUENCE [LARGE SCALE GENOMIC DNA]</scope>
    <source>
        <strain evidence="3">CCTCC AB 2013263</strain>
    </source>
</reference>
<gene>
    <name evidence="2" type="ORF">ACFOPQ_03125</name>
</gene>
<sequence length="459" mass="47405">MNKVALLFGLPLLLAGCATVPVPSPVSGDGQLQMQTIVLPNPLKLSGGIQAARVRQRETSIRHTWELTKAVVDDGQDNTAVFTVTATKSTVSGTVIKSLTTTISSASSVQLCNTGTAAVTVTSSSATLTGLDASNVALTPTLTLGSVFGALPVTLAAGACQSGSFSVSSSDAGLSTAQQDMLNNAATFKLDVKASTATKTATAQASATPTFDDQNTTTVVGDDSVTLTDPGFQSTPALPLTINQTTTVQVGHTYTCADVGTLVAVNTLVGQSIVPPPRRYRVPNTAYLDGDTTHLTASSEDTITLTCTTPPAVSGCTYTQGYYKTHAQFRSEADAQSGRANKQYDPQAWAGARAWNGNETLLALGGVSYSQGALVQVYLTAPAGNQAVSLFHQLATAKLNTLKAGQPAVSSGTVSQAISDAEAFFAANPNWLQGQYAGDPTRWIGLLTSFNEGLENGHC</sequence>
<feature type="signal peptide" evidence="1">
    <location>
        <begin position="1"/>
        <end position="20"/>
    </location>
</feature>
<dbReference type="EMBL" id="JBHRZF010000026">
    <property type="protein sequence ID" value="MFC3859756.1"/>
    <property type="molecule type" value="Genomic_DNA"/>
</dbReference>
<protein>
    <recommendedName>
        <fullName evidence="4">Lipoprotein</fullName>
    </recommendedName>
</protein>
<organism evidence="2 3">
    <name type="scientific">Deinococcus antarcticus</name>
    <dbReference type="NCBI Taxonomy" id="1298767"/>
    <lineage>
        <taxon>Bacteria</taxon>
        <taxon>Thermotogati</taxon>
        <taxon>Deinococcota</taxon>
        <taxon>Deinococci</taxon>
        <taxon>Deinococcales</taxon>
        <taxon>Deinococcaceae</taxon>
        <taxon>Deinococcus</taxon>
    </lineage>
</organism>
<accession>A0ABV8A3F0</accession>
<evidence type="ECO:0008006" key="4">
    <source>
        <dbReference type="Google" id="ProtNLM"/>
    </source>
</evidence>
<evidence type="ECO:0000313" key="2">
    <source>
        <dbReference type="EMBL" id="MFC3859756.1"/>
    </source>
</evidence>
<dbReference type="RefSeq" id="WP_380075914.1">
    <property type="nucleotide sequence ID" value="NZ_JBHRZF010000026.1"/>
</dbReference>
<name>A0ABV8A3F0_9DEIO</name>
<proteinExistence type="predicted"/>
<comment type="caution">
    <text evidence="2">The sequence shown here is derived from an EMBL/GenBank/DDBJ whole genome shotgun (WGS) entry which is preliminary data.</text>
</comment>
<evidence type="ECO:0000256" key="1">
    <source>
        <dbReference type="SAM" id="SignalP"/>
    </source>
</evidence>
<dbReference type="PROSITE" id="PS51257">
    <property type="entry name" value="PROKAR_LIPOPROTEIN"/>
    <property type="match status" value="1"/>
</dbReference>